<evidence type="ECO:0000313" key="2">
    <source>
        <dbReference type="Proteomes" id="UP001359559"/>
    </source>
</evidence>
<keyword evidence="2" id="KW-1185">Reference proteome</keyword>
<dbReference type="PANTHER" id="PTHR37758">
    <property type="entry name" value="OS03G0334300 PROTEIN"/>
    <property type="match status" value="1"/>
</dbReference>
<dbReference type="PANTHER" id="PTHR37758:SF1">
    <property type="entry name" value="OS03G0334300 PROTEIN"/>
    <property type="match status" value="1"/>
</dbReference>
<dbReference type="EMBL" id="JAYKXN010000004">
    <property type="protein sequence ID" value="KAK7293919.1"/>
    <property type="molecule type" value="Genomic_DNA"/>
</dbReference>
<proteinExistence type="predicted"/>
<name>A0AAN9JAW4_CLITE</name>
<dbReference type="Proteomes" id="UP001359559">
    <property type="component" value="Unassembled WGS sequence"/>
</dbReference>
<reference evidence="1 2" key="1">
    <citation type="submission" date="2024-01" db="EMBL/GenBank/DDBJ databases">
        <title>The genomes of 5 underutilized Papilionoideae crops provide insights into root nodulation and disease resistance.</title>
        <authorList>
            <person name="Yuan L."/>
        </authorList>
    </citation>
    <scope>NUCLEOTIDE SEQUENCE [LARGE SCALE GENOMIC DNA]</scope>
    <source>
        <strain evidence="1">LY-2023</strain>
        <tissue evidence="1">Leaf</tissue>
    </source>
</reference>
<sequence length="162" mass="18544">MNVAKVRNLGLIQVVNNRYHGSCLLHKPKDNNGLGSVVRCASWSTVTALERELETEMNTKDQSIGLARFRHKYGEGKSVVEMLECLEIEAIMGDDVGKEPVDYNRRAQIFDRSSRVFQALKELNSDDTCFKNIRAAFQPYILDCICIKYLKILKNLKISRKF</sequence>
<evidence type="ECO:0000313" key="1">
    <source>
        <dbReference type="EMBL" id="KAK7293919.1"/>
    </source>
</evidence>
<comment type="caution">
    <text evidence="1">The sequence shown here is derived from an EMBL/GenBank/DDBJ whole genome shotgun (WGS) entry which is preliminary data.</text>
</comment>
<gene>
    <name evidence="1" type="ORF">RJT34_16798</name>
</gene>
<organism evidence="1 2">
    <name type="scientific">Clitoria ternatea</name>
    <name type="common">Butterfly pea</name>
    <dbReference type="NCBI Taxonomy" id="43366"/>
    <lineage>
        <taxon>Eukaryota</taxon>
        <taxon>Viridiplantae</taxon>
        <taxon>Streptophyta</taxon>
        <taxon>Embryophyta</taxon>
        <taxon>Tracheophyta</taxon>
        <taxon>Spermatophyta</taxon>
        <taxon>Magnoliopsida</taxon>
        <taxon>eudicotyledons</taxon>
        <taxon>Gunneridae</taxon>
        <taxon>Pentapetalae</taxon>
        <taxon>rosids</taxon>
        <taxon>fabids</taxon>
        <taxon>Fabales</taxon>
        <taxon>Fabaceae</taxon>
        <taxon>Papilionoideae</taxon>
        <taxon>50 kb inversion clade</taxon>
        <taxon>NPAAA clade</taxon>
        <taxon>indigoferoid/millettioid clade</taxon>
        <taxon>Phaseoleae</taxon>
        <taxon>Clitoria</taxon>
    </lineage>
</organism>
<protein>
    <submittedName>
        <fullName evidence="1">Uncharacterized protein</fullName>
    </submittedName>
</protein>
<accession>A0AAN9JAW4</accession>
<dbReference type="GO" id="GO:0009507">
    <property type="term" value="C:chloroplast"/>
    <property type="evidence" value="ECO:0007669"/>
    <property type="project" value="TreeGrafter"/>
</dbReference>
<dbReference type="AlphaFoldDB" id="A0AAN9JAW4"/>